<dbReference type="EMBL" id="KQ964531">
    <property type="protein sequence ID" value="KXN69540.1"/>
    <property type="molecule type" value="Genomic_DNA"/>
</dbReference>
<dbReference type="Proteomes" id="UP000070444">
    <property type="component" value="Unassembled WGS sequence"/>
</dbReference>
<feature type="region of interest" description="Disordered" evidence="1">
    <location>
        <begin position="1"/>
        <end position="34"/>
    </location>
</feature>
<dbReference type="AlphaFoldDB" id="A0A137P3D9"/>
<accession>A0A137P3D9</accession>
<reference evidence="2 3" key="1">
    <citation type="journal article" date="2015" name="Genome Biol. Evol.">
        <title>Phylogenomic analyses indicate that early fungi evolved digesting cell walls of algal ancestors of land plants.</title>
        <authorList>
            <person name="Chang Y."/>
            <person name="Wang S."/>
            <person name="Sekimoto S."/>
            <person name="Aerts A.L."/>
            <person name="Choi C."/>
            <person name="Clum A."/>
            <person name="LaButti K.M."/>
            <person name="Lindquist E.A."/>
            <person name="Yee Ngan C."/>
            <person name="Ohm R.A."/>
            <person name="Salamov A.A."/>
            <person name="Grigoriev I.V."/>
            <person name="Spatafora J.W."/>
            <person name="Berbee M.L."/>
        </authorList>
    </citation>
    <scope>NUCLEOTIDE SEQUENCE [LARGE SCALE GENOMIC DNA]</scope>
    <source>
        <strain evidence="2 3">NRRL 28638</strain>
    </source>
</reference>
<evidence type="ECO:0000256" key="1">
    <source>
        <dbReference type="SAM" id="MobiDB-lite"/>
    </source>
</evidence>
<organism evidence="2 3">
    <name type="scientific">Conidiobolus coronatus (strain ATCC 28846 / CBS 209.66 / NRRL 28638)</name>
    <name type="common">Delacroixia coronata</name>
    <dbReference type="NCBI Taxonomy" id="796925"/>
    <lineage>
        <taxon>Eukaryota</taxon>
        <taxon>Fungi</taxon>
        <taxon>Fungi incertae sedis</taxon>
        <taxon>Zoopagomycota</taxon>
        <taxon>Entomophthoromycotina</taxon>
        <taxon>Entomophthoromycetes</taxon>
        <taxon>Entomophthorales</taxon>
        <taxon>Ancylistaceae</taxon>
        <taxon>Conidiobolus</taxon>
    </lineage>
</organism>
<gene>
    <name evidence="2" type="ORF">CONCODRAFT_8051</name>
</gene>
<keyword evidence="3" id="KW-1185">Reference proteome</keyword>
<feature type="compositionally biased region" description="Low complexity" evidence="1">
    <location>
        <begin position="1"/>
        <end position="21"/>
    </location>
</feature>
<evidence type="ECO:0000313" key="3">
    <source>
        <dbReference type="Proteomes" id="UP000070444"/>
    </source>
</evidence>
<sequence>MSENNKNNNSSSSSKSSTHSSPLRENYNDTSRRKRIMWRRNHKLQENLETLRDRETRANKYSFIIIIINM</sequence>
<evidence type="ECO:0000313" key="2">
    <source>
        <dbReference type="EMBL" id="KXN69540.1"/>
    </source>
</evidence>
<proteinExistence type="predicted"/>
<protein>
    <submittedName>
        <fullName evidence="2">Uncharacterized protein</fullName>
    </submittedName>
</protein>
<name>A0A137P3D9_CONC2</name>